<dbReference type="Proteomes" id="UP001148737">
    <property type="component" value="Unassembled WGS sequence"/>
</dbReference>
<comment type="caution">
    <text evidence="1">The sequence shown here is derived from an EMBL/GenBank/DDBJ whole genome shotgun (WGS) entry which is preliminary data.</text>
</comment>
<protein>
    <submittedName>
        <fullName evidence="1">Uncharacterized protein</fullName>
    </submittedName>
</protein>
<evidence type="ECO:0000313" key="1">
    <source>
        <dbReference type="EMBL" id="KAJ3497059.1"/>
    </source>
</evidence>
<keyword evidence="2" id="KW-1185">Reference proteome</keyword>
<reference evidence="1" key="1">
    <citation type="submission" date="2022-07" db="EMBL/GenBank/DDBJ databases">
        <title>Genome Sequence of Lecanicillium saksenae.</title>
        <authorList>
            <person name="Buettner E."/>
        </authorList>
    </citation>
    <scope>NUCLEOTIDE SEQUENCE</scope>
    <source>
        <strain evidence="1">VT-O1</strain>
    </source>
</reference>
<proteinExistence type="predicted"/>
<name>A0ACC1R4X1_9HYPO</name>
<evidence type="ECO:0000313" key="2">
    <source>
        <dbReference type="Proteomes" id="UP001148737"/>
    </source>
</evidence>
<dbReference type="EMBL" id="JANAKD010000141">
    <property type="protein sequence ID" value="KAJ3497059.1"/>
    <property type="molecule type" value="Genomic_DNA"/>
</dbReference>
<organism evidence="1 2">
    <name type="scientific">Lecanicillium saksenae</name>
    <dbReference type="NCBI Taxonomy" id="468837"/>
    <lineage>
        <taxon>Eukaryota</taxon>
        <taxon>Fungi</taxon>
        <taxon>Dikarya</taxon>
        <taxon>Ascomycota</taxon>
        <taxon>Pezizomycotina</taxon>
        <taxon>Sordariomycetes</taxon>
        <taxon>Hypocreomycetidae</taxon>
        <taxon>Hypocreales</taxon>
        <taxon>Cordycipitaceae</taxon>
        <taxon>Lecanicillium</taxon>
    </lineage>
</organism>
<gene>
    <name evidence="1" type="ORF">NLG97_g2191</name>
</gene>
<accession>A0ACC1R4X1</accession>
<sequence length="197" mass="22000">MPSYSRICAALLALSVYRGPFAHGFDLYTDGYNADEIDLDIDGDYADAVIEQHNIHRTNHSALALEWDATLAAIAQKHAMKCDFEHTADGEEGSQYGENLSYWASSGDIARKENYAVRHAITDGWYNKEEPFYTGYGYAVPPNYKTGFKKYGHFTQVVWKSSKRVGCGSTLCAAGVLSRYPAWYTVCNYDPPGMHPV</sequence>